<feature type="region of interest" description="Disordered" evidence="1">
    <location>
        <begin position="16"/>
        <end position="42"/>
    </location>
</feature>
<protein>
    <submittedName>
        <fullName evidence="2">Uncharacterized protein</fullName>
    </submittedName>
</protein>
<accession>A0A8X7C1T3</accession>
<dbReference type="Proteomes" id="UP000886998">
    <property type="component" value="Unassembled WGS sequence"/>
</dbReference>
<proteinExistence type="predicted"/>
<feature type="compositionally biased region" description="Low complexity" evidence="1">
    <location>
        <begin position="27"/>
        <end position="42"/>
    </location>
</feature>
<evidence type="ECO:0000256" key="1">
    <source>
        <dbReference type="SAM" id="MobiDB-lite"/>
    </source>
</evidence>
<keyword evidence="3" id="KW-1185">Reference proteome</keyword>
<evidence type="ECO:0000313" key="2">
    <source>
        <dbReference type="EMBL" id="GFY50717.1"/>
    </source>
</evidence>
<feature type="compositionally biased region" description="Basic residues" evidence="1">
    <location>
        <begin position="16"/>
        <end position="26"/>
    </location>
</feature>
<evidence type="ECO:0000313" key="3">
    <source>
        <dbReference type="Proteomes" id="UP000886998"/>
    </source>
</evidence>
<gene>
    <name evidence="2" type="ORF">TNIN_111571</name>
</gene>
<comment type="caution">
    <text evidence="2">The sequence shown here is derived from an EMBL/GenBank/DDBJ whole genome shotgun (WGS) entry which is preliminary data.</text>
</comment>
<dbReference type="AlphaFoldDB" id="A0A8X7C1T3"/>
<name>A0A8X7C1T3_9ARAC</name>
<sequence length="76" mass="8422">MQGSIKAYLLESKRAHNPFKGSKKHMTPGMETTTGLGTPGPQTLVRFVRGQTSGKRFVPKNPAESKELLLVKRWAL</sequence>
<dbReference type="EMBL" id="BMAV01007661">
    <property type="protein sequence ID" value="GFY50717.1"/>
    <property type="molecule type" value="Genomic_DNA"/>
</dbReference>
<organism evidence="2 3">
    <name type="scientific">Trichonephila inaurata madagascariensis</name>
    <dbReference type="NCBI Taxonomy" id="2747483"/>
    <lineage>
        <taxon>Eukaryota</taxon>
        <taxon>Metazoa</taxon>
        <taxon>Ecdysozoa</taxon>
        <taxon>Arthropoda</taxon>
        <taxon>Chelicerata</taxon>
        <taxon>Arachnida</taxon>
        <taxon>Araneae</taxon>
        <taxon>Araneomorphae</taxon>
        <taxon>Entelegynae</taxon>
        <taxon>Araneoidea</taxon>
        <taxon>Nephilidae</taxon>
        <taxon>Trichonephila</taxon>
        <taxon>Trichonephila inaurata</taxon>
    </lineage>
</organism>
<reference evidence="2" key="1">
    <citation type="submission" date="2020-08" db="EMBL/GenBank/DDBJ databases">
        <title>Multicomponent nature underlies the extraordinary mechanical properties of spider dragline silk.</title>
        <authorList>
            <person name="Kono N."/>
            <person name="Nakamura H."/>
            <person name="Mori M."/>
            <person name="Yoshida Y."/>
            <person name="Ohtoshi R."/>
            <person name="Malay A.D."/>
            <person name="Moran D.A.P."/>
            <person name="Tomita M."/>
            <person name="Numata K."/>
            <person name="Arakawa K."/>
        </authorList>
    </citation>
    <scope>NUCLEOTIDE SEQUENCE</scope>
</reference>